<evidence type="ECO:0000256" key="5">
    <source>
        <dbReference type="ARBA" id="ARBA00022857"/>
    </source>
</evidence>
<keyword evidence="9" id="KW-0496">Mitochondrion</keyword>
<sequence>MATALFQMRSLVASKVSRGSVCSLAKFATRSASSAVVKYSKRGQPTQCLAMESEDVNLTSLGATDIAVQMIAAPINPSDLNMVEGSYDILPSLPAVGGNEGVAKVTGVGSAVKDLSVGDWVIPANPGFGTWRQAATGAAADFLKVPPSLPAEYAACLSVNPCTAFRLLRDFQELGEGDVIIQNGANSMVGMAVIQMAKARGITTVNVVRNRPQGQEVMQFLKDLGGDVVCFDEYVNTYRFERLMADLPKPKLALNCVGGPSAANLARALGPHGTLVTYGGMSRQPVTLPASALMHNNVTARGFWMSRWNREASRAEREAMVAAVAGMMEDGTLDLWVERHPFADFAHALRKASEPFRFRKVVLTMLEN</sequence>
<dbReference type="SMART" id="SM00829">
    <property type="entry name" value="PKS_ER"/>
    <property type="match status" value="1"/>
</dbReference>
<keyword evidence="5" id="KW-0521">NADP</keyword>
<dbReference type="FunFam" id="3.40.50.720:FF:000112">
    <property type="entry name" value="Enoyl-[acyl-carrier-protein] reductase 1, mitochondrial"/>
    <property type="match status" value="1"/>
</dbReference>
<dbReference type="Gene3D" id="3.40.50.720">
    <property type="entry name" value="NAD(P)-binding Rossmann-like Domain"/>
    <property type="match status" value="1"/>
</dbReference>
<keyword evidence="10" id="KW-0275">Fatty acid biosynthesis</keyword>
<dbReference type="CDD" id="cd08290">
    <property type="entry name" value="ETR"/>
    <property type="match status" value="1"/>
</dbReference>
<organism evidence="14">
    <name type="scientific">Heterosigma akashiwo</name>
    <name type="common">Chromophytic alga</name>
    <name type="synonym">Heterosigma carterae</name>
    <dbReference type="NCBI Taxonomy" id="2829"/>
    <lineage>
        <taxon>Eukaryota</taxon>
        <taxon>Sar</taxon>
        <taxon>Stramenopiles</taxon>
        <taxon>Ochrophyta</taxon>
        <taxon>Raphidophyceae</taxon>
        <taxon>Chattonellales</taxon>
        <taxon>Chattonellaceae</taxon>
        <taxon>Heterosigma</taxon>
    </lineage>
</organism>
<dbReference type="GO" id="GO:0005739">
    <property type="term" value="C:mitochondrion"/>
    <property type="evidence" value="ECO:0007669"/>
    <property type="project" value="UniProtKB-SubCell"/>
</dbReference>
<dbReference type="AlphaFoldDB" id="A0A6S9DR41"/>
<dbReference type="InterPro" id="IPR013149">
    <property type="entry name" value="ADH-like_C"/>
</dbReference>
<comment type="subcellular location">
    <subcellularLocation>
        <location evidence="1">Mitochondrion</location>
    </subcellularLocation>
</comment>
<dbReference type="PANTHER" id="PTHR43981:SF2">
    <property type="entry name" value="ENOYL-[ACYL-CARRIER-PROTEIN] REDUCTASE, MITOCHONDRIAL"/>
    <property type="match status" value="1"/>
</dbReference>
<accession>A0A6S9DR41</accession>
<reference evidence="14" key="1">
    <citation type="submission" date="2021-01" db="EMBL/GenBank/DDBJ databases">
        <authorList>
            <person name="Corre E."/>
            <person name="Pelletier E."/>
            <person name="Niang G."/>
            <person name="Scheremetjew M."/>
            <person name="Finn R."/>
            <person name="Kale V."/>
            <person name="Holt S."/>
            <person name="Cochrane G."/>
            <person name="Meng A."/>
            <person name="Brown T."/>
            <person name="Cohen L."/>
        </authorList>
    </citation>
    <scope>NUCLEOTIDE SEQUENCE</scope>
    <source>
        <strain evidence="14">CCMP3107</strain>
    </source>
</reference>
<dbReference type="InterPro" id="IPR020843">
    <property type="entry name" value="ER"/>
</dbReference>
<dbReference type="GO" id="GO:0141148">
    <property type="term" value="F:enoyl-[acyl-carrier-protein] reductase (NADPH) activity"/>
    <property type="evidence" value="ECO:0007669"/>
    <property type="project" value="UniProtKB-EC"/>
</dbReference>
<evidence type="ECO:0000256" key="6">
    <source>
        <dbReference type="ARBA" id="ARBA00022946"/>
    </source>
</evidence>
<proteinExistence type="inferred from homology"/>
<dbReference type="EMBL" id="HBIU01038307">
    <property type="protein sequence ID" value="CAE0638745.1"/>
    <property type="molecule type" value="Transcribed_RNA"/>
</dbReference>
<protein>
    <recommendedName>
        <fullName evidence="11">enoyl-[acyl-carrier-protein] reductase</fullName>
        <ecNumber evidence="11">1.3.1.104</ecNumber>
    </recommendedName>
</protein>
<gene>
    <name evidence="14" type="ORF">HAKA00212_LOCUS17530</name>
</gene>
<keyword evidence="4" id="KW-0276">Fatty acid metabolism</keyword>
<dbReference type="InterPro" id="IPR013154">
    <property type="entry name" value="ADH-like_N"/>
</dbReference>
<evidence type="ECO:0000256" key="7">
    <source>
        <dbReference type="ARBA" id="ARBA00023002"/>
    </source>
</evidence>
<dbReference type="InterPro" id="IPR036291">
    <property type="entry name" value="NAD(P)-bd_dom_sf"/>
</dbReference>
<evidence type="ECO:0000256" key="1">
    <source>
        <dbReference type="ARBA" id="ARBA00004173"/>
    </source>
</evidence>
<dbReference type="SUPFAM" id="SSF50129">
    <property type="entry name" value="GroES-like"/>
    <property type="match status" value="1"/>
</dbReference>
<dbReference type="SUPFAM" id="SSF51735">
    <property type="entry name" value="NAD(P)-binding Rossmann-fold domains"/>
    <property type="match status" value="1"/>
</dbReference>
<dbReference type="InterPro" id="IPR051034">
    <property type="entry name" value="Mito_Enoyl-ACP_Reductase"/>
</dbReference>
<evidence type="ECO:0000256" key="8">
    <source>
        <dbReference type="ARBA" id="ARBA00023098"/>
    </source>
</evidence>
<dbReference type="Pfam" id="PF08240">
    <property type="entry name" value="ADH_N"/>
    <property type="match status" value="1"/>
</dbReference>
<evidence type="ECO:0000256" key="4">
    <source>
        <dbReference type="ARBA" id="ARBA00022832"/>
    </source>
</evidence>
<comment type="catalytic activity">
    <reaction evidence="12">
        <text>a 2,3-saturated acyl-[ACP] + NADP(+) = a (2E)-enoyl-[ACP] + NADPH + H(+)</text>
        <dbReference type="Rhea" id="RHEA:22564"/>
        <dbReference type="Rhea" id="RHEA-COMP:9925"/>
        <dbReference type="Rhea" id="RHEA-COMP:9926"/>
        <dbReference type="ChEBI" id="CHEBI:15378"/>
        <dbReference type="ChEBI" id="CHEBI:57783"/>
        <dbReference type="ChEBI" id="CHEBI:58349"/>
        <dbReference type="ChEBI" id="CHEBI:78784"/>
        <dbReference type="ChEBI" id="CHEBI:78785"/>
        <dbReference type="EC" id="1.3.1.104"/>
    </reaction>
</comment>
<keyword evidence="8" id="KW-0443">Lipid metabolism</keyword>
<dbReference type="GO" id="GO:0006633">
    <property type="term" value="P:fatty acid biosynthetic process"/>
    <property type="evidence" value="ECO:0007669"/>
    <property type="project" value="UniProtKB-KW"/>
</dbReference>
<evidence type="ECO:0000256" key="10">
    <source>
        <dbReference type="ARBA" id="ARBA00023160"/>
    </source>
</evidence>
<dbReference type="Pfam" id="PF00107">
    <property type="entry name" value="ADH_zinc_N"/>
    <property type="match status" value="1"/>
</dbReference>
<name>A0A6S9DR41_HETAK</name>
<dbReference type="Gene3D" id="3.90.180.10">
    <property type="entry name" value="Medium-chain alcohol dehydrogenases, catalytic domain"/>
    <property type="match status" value="1"/>
</dbReference>
<keyword evidence="6" id="KW-0809">Transit peptide</keyword>
<dbReference type="EC" id="1.3.1.104" evidence="11"/>
<evidence type="ECO:0000256" key="2">
    <source>
        <dbReference type="ARBA" id="ARBA00010371"/>
    </source>
</evidence>
<dbReference type="PANTHER" id="PTHR43981">
    <property type="entry name" value="ENOYL-[ACYL-CARRIER-PROTEIN] REDUCTASE, MITOCHONDRIAL"/>
    <property type="match status" value="1"/>
</dbReference>
<feature type="domain" description="Enoyl reductase (ER)" evidence="13">
    <location>
        <begin position="43"/>
        <end position="363"/>
    </location>
</feature>
<comment type="similarity">
    <text evidence="2">Belongs to the zinc-containing alcohol dehydrogenase family. Quinone oxidoreductase subfamily.</text>
</comment>
<keyword evidence="7" id="KW-0560">Oxidoreductase</keyword>
<evidence type="ECO:0000256" key="9">
    <source>
        <dbReference type="ARBA" id="ARBA00023128"/>
    </source>
</evidence>
<evidence type="ECO:0000256" key="11">
    <source>
        <dbReference type="ARBA" id="ARBA00038963"/>
    </source>
</evidence>
<dbReference type="InterPro" id="IPR011032">
    <property type="entry name" value="GroES-like_sf"/>
</dbReference>
<evidence type="ECO:0000256" key="12">
    <source>
        <dbReference type="ARBA" id="ARBA00048843"/>
    </source>
</evidence>
<evidence type="ECO:0000256" key="3">
    <source>
        <dbReference type="ARBA" id="ARBA00022516"/>
    </source>
</evidence>
<keyword evidence="3" id="KW-0444">Lipid biosynthesis</keyword>
<evidence type="ECO:0000313" key="14">
    <source>
        <dbReference type="EMBL" id="CAE0638745.1"/>
    </source>
</evidence>
<evidence type="ECO:0000259" key="13">
    <source>
        <dbReference type="SMART" id="SM00829"/>
    </source>
</evidence>